<evidence type="ECO:0000313" key="3">
    <source>
        <dbReference type="EMBL" id="SUA44454.1"/>
    </source>
</evidence>
<name>A0A378WVH5_9NEIS</name>
<organism evidence="3 4">
    <name type="scientific">Neisseria zoodegmatis</name>
    <dbReference type="NCBI Taxonomy" id="326523"/>
    <lineage>
        <taxon>Bacteria</taxon>
        <taxon>Pseudomonadati</taxon>
        <taxon>Pseudomonadota</taxon>
        <taxon>Betaproteobacteria</taxon>
        <taxon>Neisseriales</taxon>
        <taxon>Neisseriaceae</taxon>
        <taxon>Neisseria</taxon>
    </lineage>
</organism>
<keyword evidence="2" id="KW-0808">Transferase</keyword>
<gene>
    <name evidence="3" type="ORF">NCTC12229_01950</name>
</gene>
<dbReference type="GO" id="GO:0009244">
    <property type="term" value="P:lipopolysaccharide core region biosynthetic process"/>
    <property type="evidence" value="ECO:0007669"/>
    <property type="project" value="TreeGrafter"/>
</dbReference>
<dbReference type="InterPro" id="IPR002201">
    <property type="entry name" value="Glyco_trans_9"/>
</dbReference>
<dbReference type="RefSeq" id="WP_115134478.1">
    <property type="nucleotide sequence ID" value="NZ_UGRS01000002.1"/>
</dbReference>
<dbReference type="Gene3D" id="3.40.50.2000">
    <property type="entry name" value="Glycogen Phosphorylase B"/>
    <property type="match status" value="2"/>
</dbReference>
<keyword evidence="1" id="KW-0328">Glycosyltransferase</keyword>
<accession>A0A378WVH5</accession>
<evidence type="ECO:0000256" key="1">
    <source>
        <dbReference type="ARBA" id="ARBA00022676"/>
    </source>
</evidence>
<sequence>MHLSKKLVIRLFANKKKNQDFDFKNVQSILIRPIGDAVGDAVAHINYARQLKKAYPNCRIGMFTTDRNRDVFKCCEEIDELLEDKPASYLKNRKKWQVLLDFYASFTSMHIIGDSLLAPELIMVFEKRAKKYYSLNNVLNYDFHCPPPPENHIADRLLTSEFIRHIPLEKSKFHLEIPNHELTKAISLWPDAAKQKIRVLLAPQGSDPKRCIPEEDLAELLNNCPPELLNQVEFVLCNSKFSEPYFAQLRQLCPPDISLSLAPKTSLKEYLALTASADIAICVDSGTVHLACAFNRPLLAFYANLPKNLKMWHPLPNQGVPFLMVTAETEKTHNFPLDEAKSWLNQQIKNCLQQQKASA</sequence>
<dbReference type="Proteomes" id="UP000254055">
    <property type="component" value="Unassembled WGS sequence"/>
</dbReference>
<dbReference type="InterPro" id="IPR051199">
    <property type="entry name" value="LPS_LOS_Heptosyltrfase"/>
</dbReference>
<reference evidence="3 4" key="1">
    <citation type="submission" date="2018-06" db="EMBL/GenBank/DDBJ databases">
        <authorList>
            <consortium name="Pathogen Informatics"/>
            <person name="Doyle S."/>
        </authorList>
    </citation>
    <scope>NUCLEOTIDE SEQUENCE [LARGE SCALE GENOMIC DNA]</scope>
    <source>
        <strain evidence="3 4">NCTC12229</strain>
    </source>
</reference>
<protein>
    <submittedName>
        <fullName evidence="3">Lipopolysaccharide core biosynthesis protein</fullName>
    </submittedName>
</protein>
<dbReference type="PANTHER" id="PTHR30160:SF21">
    <property type="entry name" value="LIPOPOLYSACCHARIDE CORE HEPTOSYLTRANSFERASE OPSX"/>
    <property type="match status" value="1"/>
</dbReference>
<dbReference type="CDD" id="cd03789">
    <property type="entry name" value="GT9_LPS_heptosyltransferase"/>
    <property type="match status" value="1"/>
</dbReference>
<dbReference type="GO" id="GO:0005829">
    <property type="term" value="C:cytosol"/>
    <property type="evidence" value="ECO:0007669"/>
    <property type="project" value="TreeGrafter"/>
</dbReference>
<dbReference type="GO" id="GO:0008713">
    <property type="term" value="F:ADP-heptose-lipopolysaccharide heptosyltransferase activity"/>
    <property type="evidence" value="ECO:0007669"/>
    <property type="project" value="TreeGrafter"/>
</dbReference>
<proteinExistence type="predicted"/>
<dbReference type="OrthoDB" id="5668871at2"/>
<dbReference type="SUPFAM" id="SSF53756">
    <property type="entry name" value="UDP-Glycosyltransferase/glycogen phosphorylase"/>
    <property type="match status" value="1"/>
</dbReference>
<evidence type="ECO:0000256" key="2">
    <source>
        <dbReference type="ARBA" id="ARBA00022679"/>
    </source>
</evidence>
<dbReference type="AlphaFoldDB" id="A0A378WVH5"/>
<dbReference type="Pfam" id="PF01075">
    <property type="entry name" value="Glyco_transf_9"/>
    <property type="match status" value="1"/>
</dbReference>
<dbReference type="PANTHER" id="PTHR30160">
    <property type="entry name" value="TETRAACYLDISACCHARIDE 4'-KINASE-RELATED"/>
    <property type="match status" value="1"/>
</dbReference>
<dbReference type="EMBL" id="UGRS01000002">
    <property type="protein sequence ID" value="SUA44454.1"/>
    <property type="molecule type" value="Genomic_DNA"/>
</dbReference>
<evidence type="ECO:0000313" key="4">
    <source>
        <dbReference type="Proteomes" id="UP000254055"/>
    </source>
</evidence>